<name>A0A0U5AIC0_9BACT</name>
<dbReference type="Proteomes" id="UP000068196">
    <property type="component" value="Chromosome"/>
</dbReference>
<dbReference type="KEGG" id="cthi:THC_1283"/>
<dbReference type="OrthoDB" id="9811715at2"/>
<dbReference type="AlphaFoldDB" id="A0A0U5AIC0"/>
<dbReference type="EMBL" id="AP014945">
    <property type="protein sequence ID" value="BAU23651.1"/>
    <property type="molecule type" value="Genomic_DNA"/>
</dbReference>
<reference evidence="1 2" key="1">
    <citation type="journal article" date="2016" name="Int. J. Syst. Evol. Microbiol.">
        <title>Caldimicrobium thiodismutans sp. nov., a sulfur-disproportionating bacterium isolated from a hot spring, and emended description of the genus Caldimicrobium.</title>
        <authorList>
            <person name="Kojima H."/>
            <person name="Umezawa K."/>
            <person name="Fukui M."/>
        </authorList>
    </citation>
    <scope>NUCLEOTIDE SEQUENCE [LARGE SCALE GENOMIC DNA]</scope>
    <source>
        <strain evidence="1 2">TF1</strain>
    </source>
</reference>
<keyword evidence="2" id="KW-1185">Reference proteome</keyword>
<reference evidence="2" key="2">
    <citation type="journal article" date="2016" name="Int. J. Syst. Evol. Microbiol.">
        <title>Caldimicrobium thiodismutans sp. nov., a sulfur-disproportionating bacterium isolated from a hot spring.</title>
        <authorList>
            <person name="Kojima H."/>
            <person name="Umezawa K."/>
            <person name="Fukui M."/>
        </authorList>
    </citation>
    <scope>NUCLEOTIDE SEQUENCE [LARGE SCALE GENOMIC DNA]</scope>
    <source>
        <strain evidence="2">TF1</strain>
    </source>
</reference>
<sequence>MRCPKCNYFFSEELKACPRCGADMGLEIERLGIFPPGATEPFLTLEDFQEPTPEFVGSPFNRERIIEFPLTEEETT</sequence>
<dbReference type="RefSeq" id="WP_068514981.1">
    <property type="nucleotide sequence ID" value="NZ_AP014945.1"/>
</dbReference>
<dbReference type="STRING" id="1653476.THC_1283"/>
<accession>A0A0U5AIC0</accession>
<gene>
    <name evidence="1" type="ORF">THC_1283</name>
</gene>
<proteinExistence type="predicted"/>
<evidence type="ECO:0000313" key="1">
    <source>
        <dbReference type="EMBL" id="BAU23651.1"/>
    </source>
</evidence>
<organism evidence="1 2">
    <name type="scientific">Caldimicrobium thiodismutans</name>
    <dbReference type="NCBI Taxonomy" id="1653476"/>
    <lineage>
        <taxon>Bacteria</taxon>
        <taxon>Pseudomonadati</taxon>
        <taxon>Thermodesulfobacteriota</taxon>
        <taxon>Thermodesulfobacteria</taxon>
        <taxon>Thermodesulfobacteriales</taxon>
        <taxon>Thermodesulfobacteriaceae</taxon>
        <taxon>Caldimicrobium</taxon>
    </lineage>
</organism>
<evidence type="ECO:0000313" key="2">
    <source>
        <dbReference type="Proteomes" id="UP000068196"/>
    </source>
</evidence>
<protein>
    <submittedName>
        <fullName evidence="1">Uncharacterized protein</fullName>
    </submittedName>
</protein>